<keyword evidence="3" id="KW-1185">Reference proteome</keyword>
<feature type="transmembrane region" description="Helical" evidence="1">
    <location>
        <begin position="178"/>
        <end position="204"/>
    </location>
</feature>
<keyword evidence="1" id="KW-0472">Membrane</keyword>
<evidence type="ECO:0000313" key="3">
    <source>
        <dbReference type="Proteomes" id="UP000000600"/>
    </source>
</evidence>
<dbReference type="RefSeq" id="XP_001446327.1">
    <property type="nucleotide sequence ID" value="XM_001446290.1"/>
</dbReference>
<reference evidence="2 3" key="1">
    <citation type="journal article" date="2006" name="Nature">
        <title>Global trends of whole-genome duplications revealed by the ciliate Paramecium tetraurelia.</title>
        <authorList>
            <consortium name="Genoscope"/>
            <person name="Aury J.-M."/>
            <person name="Jaillon O."/>
            <person name="Duret L."/>
            <person name="Noel B."/>
            <person name="Jubin C."/>
            <person name="Porcel B.M."/>
            <person name="Segurens B."/>
            <person name="Daubin V."/>
            <person name="Anthouard V."/>
            <person name="Aiach N."/>
            <person name="Arnaiz O."/>
            <person name="Billaut A."/>
            <person name="Beisson J."/>
            <person name="Blanc I."/>
            <person name="Bouhouche K."/>
            <person name="Camara F."/>
            <person name="Duharcourt S."/>
            <person name="Guigo R."/>
            <person name="Gogendeau D."/>
            <person name="Katinka M."/>
            <person name="Keller A.-M."/>
            <person name="Kissmehl R."/>
            <person name="Klotz C."/>
            <person name="Koll F."/>
            <person name="Le Moue A."/>
            <person name="Lepere C."/>
            <person name="Malinsky S."/>
            <person name="Nowacki M."/>
            <person name="Nowak J.K."/>
            <person name="Plattner H."/>
            <person name="Poulain J."/>
            <person name="Ruiz F."/>
            <person name="Serrano V."/>
            <person name="Zagulski M."/>
            <person name="Dessen P."/>
            <person name="Betermier M."/>
            <person name="Weissenbach J."/>
            <person name="Scarpelli C."/>
            <person name="Schachter V."/>
            <person name="Sperling L."/>
            <person name="Meyer E."/>
            <person name="Cohen J."/>
            <person name="Wincker P."/>
        </authorList>
    </citation>
    <scope>NUCLEOTIDE SEQUENCE [LARGE SCALE GENOMIC DNA]</scope>
    <source>
        <strain evidence="2 3">Stock d4-2</strain>
    </source>
</reference>
<accession>A0D7B3</accession>
<evidence type="ECO:0000313" key="2">
    <source>
        <dbReference type="EMBL" id="CAK78930.1"/>
    </source>
</evidence>
<dbReference type="HOGENOM" id="CLU_1083615_0_0_1"/>
<keyword evidence="1" id="KW-0812">Transmembrane</keyword>
<sequence>MIKIQYQIQQYYHLSEDYKTLEFEAITQIDDTFSSLPDQDTLTKIKFKPNNQIRMQVEVQSTINNTCALITVSPQNYHKNIKNLRLMNAKIILKNDEQETFLECYFQEENNDQSCLYYDSTLFQFQVNWPFENNTQYYYELSGNIKKTVDDDPFLFFQTDIEHFPNINIEVETNKGYWIGYLLLIYLILPLCIYLFCVICILSIKAYHPYIGQIIETDENSFQPKPQEHIIHYHTTQQQQQYSEECGEQNLIQENEQ</sequence>
<proteinExistence type="predicted"/>
<evidence type="ECO:0008006" key="4">
    <source>
        <dbReference type="Google" id="ProtNLM"/>
    </source>
</evidence>
<dbReference type="Proteomes" id="UP000000600">
    <property type="component" value="Unassembled WGS sequence"/>
</dbReference>
<dbReference type="AlphaFoldDB" id="A0D7B3"/>
<name>A0D7B3_PARTE</name>
<dbReference type="KEGG" id="ptm:GSPATT00001972001"/>
<dbReference type="InParanoid" id="A0D7B3"/>
<evidence type="ECO:0000256" key="1">
    <source>
        <dbReference type="SAM" id="Phobius"/>
    </source>
</evidence>
<gene>
    <name evidence="2" type="ORF">GSPATT00001972001</name>
</gene>
<organism evidence="2 3">
    <name type="scientific">Paramecium tetraurelia</name>
    <dbReference type="NCBI Taxonomy" id="5888"/>
    <lineage>
        <taxon>Eukaryota</taxon>
        <taxon>Sar</taxon>
        <taxon>Alveolata</taxon>
        <taxon>Ciliophora</taxon>
        <taxon>Intramacronucleata</taxon>
        <taxon>Oligohymenophorea</taxon>
        <taxon>Peniculida</taxon>
        <taxon>Parameciidae</taxon>
        <taxon>Paramecium</taxon>
    </lineage>
</organism>
<keyword evidence="1" id="KW-1133">Transmembrane helix</keyword>
<protein>
    <recommendedName>
        <fullName evidence="4">Transmembrane protein</fullName>
    </recommendedName>
</protein>
<dbReference type="GeneID" id="5032112"/>
<dbReference type="EMBL" id="CT868318">
    <property type="protein sequence ID" value="CAK78930.1"/>
    <property type="molecule type" value="Genomic_DNA"/>
</dbReference>